<evidence type="ECO:0000313" key="2">
    <source>
        <dbReference type="Proteomes" id="UP000789405"/>
    </source>
</evidence>
<name>A0A9N9IYC9_9GLOM</name>
<dbReference type="SUPFAM" id="SSF56112">
    <property type="entry name" value="Protein kinase-like (PK-like)"/>
    <property type="match status" value="1"/>
</dbReference>
<dbReference type="InterPro" id="IPR011009">
    <property type="entry name" value="Kinase-like_dom_sf"/>
</dbReference>
<accession>A0A9N9IYC9</accession>
<gene>
    <name evidence="1" type="ORF">DERYTH_LOCUS17116</name>
</gene>
<dbReference type="AlphaFoldDB" id="A0A9N9IYC9"/>
<comment type="caution">
    <text evidence="1">The sequence shown here is derived from an EMBL/GenBank/DDBJ whole genome shotgun (WGS) entry which is preliminary data.</text>
</comment>
<reference evidence="1" key="1">
    <citation type="submission" date="2021-06" db="EMBL/GenBank/DDBJ databases">
        <authorList>
            <person name="Kallberg Y."/>
            <person name="Tangrot J."/>
            <person name="Rosling A."/>
        </authorList>
    </citation>
    <scope>NUCLEOTIDE SEQUENCE</scope>
    <source>
        <strain evidence="1">MA453B</strain>
    </source>
</reference>
<keyword evidence="2" id="KW-1185">Reference proteome</keyword>
<organism evidence="1 2">
    <name type="scientific">Dentiscutata erythropus</name>
    <dbReference type="NCBI Taxonomy" id="1348616"/>
    <lineage>
        <taxon>Eukaryota</taxon>
        <taxon>Fungi</taxon>
        <taxon>Fungi incertae sedis</taxon>
        <taxon>Mucoromycota</taxon>
        <taxon>Glomeromycotina</taxon>
        <taxon>Glomeromycetes</taxon>
        <taxon>Diversisporales</taxon>
        <taxon>Gigasporaceae</taxon>
        <taxon>Dentiscutata</taxon>
    </lineage>
</organism>
<sequence>MDEDAIISDDNLDSNKEQLESSYIKTQLSKYMIRLEQDFPVSIENFSKPTSDDANAWLLYIENIREKVPQMLLKSFDIGCGIGKGQFGRVYIARENERLYSSLEKIQDNLRQPNILQLCFNPEYTAKGKLYKQLLKSAHEETGQNERYKRIANVEFTLPDYLSFEACDLISL</sequence>
<feature type="non-terminal residue" evidence="1">
    <location>
        <position position="172"/>
    </location>
</feature>
<dbReference type="Proteomes" id="UP000789405">
    <property type="component" value="Unassembled WGS sequence"/>
</dbReference>
<evidence type="ECO:0000313" key="1">
    <source>
        <dbReference type="EMBL" id="CAG8753562.1"/>
    </source>
</evidence>
<protein>
    <submittedName>
        <fullName evidence="1">10308_t:CDS:1</fullName>
    </submittedName>
</protein>
<dbReference type="EMBL" id="CAJVPY010015770">
    <property type="protein sequence ID" value="CAG8753562.1"/>
    <property type="molecule type" value="Genomic_DNA"/>
</dbReference>
<proteinExistence type="predicted"/>